<dbReference type="AlphaFoldDB" id="A0A804JX82"/>
<keyword evidence="2" id="KW-1185">Reference proteome</keyword>
<dbReference type="InParanoid" id="A0A804JX82"/>
<organism evidence="1 2">
    <name type="scientific">Musa acuminata subsp. malaccensis</name>
    <name type="common">Wild banana</name>
    <name type="synonym">Musa malaccensis</name>
    <dbReference type="NCBI Taxonomy" id="214687"/>
    <lineage>
        <taxon>Eukaryota</taxon>
        <taxon>Viridiplantae</taxon>
        <taxon>Streptophyta</taxon>
        <taxon>Embryophyta</taxon>
        <taxon>Tracheophyta</taxon>
        <taxon>Spermatophyta</taxon>
        <taxon>Magnoliopsida</taxon>
        <taxon>Liliopsida</taxon>
        <taxon>Zingiberales</taxon>
        <taxon>Musaceae</taxon>
        <taxon>Musa</taxon>
    </lineage>
</organism>
<proteinExistence type="predicted"/>
<evidence type="ECO:0000313" key="1">
    <source>
        <dbReference type="EnsemblPlants" id="Ma07_p18710.1"/>
    </source>
</evidence>
<accession>A0A804JX82</accession>
<protein>
    <submittedName>
        <fullName evidence="1">Uncharacterized protein</fullName>
    </submittedName>
</protein>
<dbReference type="EnsemblPlants" id="Ma07_t18710.1">
    <property type="protein sequence ID" value="Ma07_p18710.1"/>
    <property type="gene ID" value="Ma07_g18710"/>
</dbReference>
<evidence type="ECO:0000313" key="2">
    <source>
        <dbReference type="Proteomes" id="UP000012960"/>
    </source>
</evidence>
<name>A0A804JX82_MUSAM</name>
<sequence>MTPDEADAVVIGFRSPENLPTIGCLSNYHINPASTHLPAISTACESEGLVAWRLNKPLIDSCADAISLNRLNILKGISA</sequence>
<dbReference type="Gramene" id="Ma07_t18710.1">
    <property type="protein sequence ID" value="Ma07_p18710.1"/>
    <property type="gene ID" value="Ma07_g18710"/>
</dbReference>
<dbReference type="Proteomes" id="UP000012960">
    <property type="component" value="Unplaced"/>
</dbReference>
<reference evidence="1" key="1">
    <citation type="submission" date="2021-05" db="UniProtKB">
        <authorList>
            <consortium name="EnsemblPlants"/>
        </authorList>
    </citation>
    <scope>IDENTIFICATION</scope>
    <source>
        <strain evidence="1">subsp. malaccensis</strain>
    </source>
</reference>